<keyword evidence="1" id="KW-0472">Membrane</keyword>
<evidence type="ECO:0000313" key="2">
    <source>
        <dbReference type="EMBL" id="SEF27067.1"/>
    </source>
</evidence>
<evidence type="ECO:0000256" key="1">
    <source>
        <dbReference type="SAM" id="Phobius"/>
    </source>
</evidence>
<gene>
    <name evidence="2" type="ORF">SAMN05421837_103616</name>
</gene>
<dbReference type="AlphaFoldDB" id="A0A1H5QPE0"/>
<feature type="transmembrane region" description="Helical" evidence="1">
    <location>
        <begin position="13"/>
        <end position="33"/>
    </location>
</feature>
<keyword evidence="1" id="KW-0812">Transmembrane</keyword>
<keyword evidence="1" id="KW-1133">Transmembrane helix</keyword>
<accession>A0A1H5QPE0</accession>
<dbReference type="STRING" id="218821.SAMN05421837_103616"/>
<sequence length="34" mass="3461">MNSTAVLTPAQRAWINALAPAVVLIAIALMGLLG</sequence>
<proteinExistence type="predicted"/>
<dbReference type="Proteomes" id="UP000198878">
    <property type="component" value="Unassembled WGS sequence"/>
</dbReference>
<reference evidence="3" key="1">
    <citation type="submission" date="2016-10" db="EMBL/GenBank/DDBJ databases">
        <authorList>
            <person name="Varghese N."/>
            <person name="Submissions S."/>
        </authorList>
    </citation>
    <scope>NUCLEOTIDE SEQUENCE [LARGE SCALE GENOMIC DNA]</scope>
    <source>
        <strain evidence="3">DSM 44654</strain>
    </source>
</reference>
<protein>
    <submittedName>
        <fullName evidence="2">Uncharacterized protein</fullName>
    </submittedName>
</protein>
<keyword evidence="3" id="KW-1185">Reference proteome</keyword>
<dbReference type="EMBL" id="FNUJ01000003">
    <property type="protein sequence ID" value="SEF27067.1"/>
    <property type="molecule type" value="Genomic_DNA"/>
</dbReference>
<name>A0A1H5QPE0_9PSEU</name>
<evidence type="ECO:0000313" key="3">
    <source>
        <dbReference type="Proteomes" id="UP000198878"/>
    </source>
</evidence>
<organism evidence="2 3">
    <name type="scientific">Amycolatopsis pretoriensis</name>
    <dbReference type="NCBI Taxonomy" id="218821"/>
    <lineage>
        <taxon>Bacteria</taxon>
        <taxon>Bacillati</taxon>
        <taxon>Actinomycetota</taxon>
        <taxon>Actinomycetes</taxon>
        <taxon>Pseudonocardiales</taxon>
        <taxon>Pseudonocardiaceae</taxon>
        <taxon>Amycolatopsis</taxon>
    </lineage>
</organism>